<evidence type="ECO:0000313" key="2">
    <source>
        <dbReference type="EMBL" id="MEE4021631.1"/>
    </source>
</evidence>
<keyword evidence="3" id="KW-1185">Reference proteome</keyword>
<proteinExistence type="predicted"/>
<dbReference type="EMBL" id="JAZDUE010000001">
    <property type="protein sequence ID" value="MEE4021631.1"/>
    <property type="molecule type" value="Genomic_DNA"/>
</dbReference>
<feature type="region of interest" description="Disordered" evidence="1">
    <location>
        <begin position="1"/>
        <end position="51"/>
    </location>
</feature>
<dbReference type="Proteomes" id="UP001335729">
    <property type="component" value="Unassembled WGS sequence"/>
</dbReference>
<evidence type="ECO:0000256" key="1">
    <source>
        <dbReference type="SAM" id="MobiDB-lite"/>
    </source>
</evidence>
<organism evidence="2 3">
    <name type="scientific">Gordonia prachuapensis</name>
    <dbReference type="NCBI Taxonomy" id="3115651"/>
    <lineage>
        <taxon>Bacteria</taxon>
        <taxon>Bacillati</taxon>
        <taxon>Actinomycetota</taxon>
        <taxon>Actinomycetes</taxon>
        <taxon>Mycobacteriales</taxon>
        <taxon>Gordoniaceae</taxon>
        <taxon>Gordonia</taxon>
    </lineage>
</organism>
<evidence type="ECO:0008006" key="4">
    <source>
        <dbReference type="Google" id="ProtNLM"/>
    </source>
</evidence>
<comment type="caution">
    <text evidence="2">The sequence shown here is derived from an EMBL/GenBank/DDBJ whole genome shotgun (WGS) entry which is preliminary data.</text>
</comment>
<dbReference type="RefSeq" id="WP_330502960.1">
    <property type="nucleotide sequence ID" value="NZ_JAZDUE010000001.1"/>
</dbReference>
<accession>A0ABU7MNS6</accession>
<protein>
    <recommendedName>
        <fullName evidence="4">YbaB/EbfC DNA-binding family protein</fullName>
    </recommendedName>
</protein>
<sequence>MTSPGHGPGRHGPGRHSADRVSAEQYGAEQYGADPDRARDGDDDGSGVDAAHALSTARSRSGALAVVTTPQGLPVSVRIDNSALGKEPSALADEILRLCRQSAMVAGIRLREQLLASGVQRDVVDAMKLPRADDLARAEQLDDHHLDAPSSWLRSV</sequence>
<reference evidence="2 3" key="1">
    <citation type="submission" date="2024-01" db="EMBL/GenBank/DDBJ databases">
        <title>Draft genome sequence of Gordonia sp. PKS22-38.</title>
        <authorList>
            <person name="Suphannarot A."/>
            <person name="Mingma R."/>
        </authorList>
    </citation>
    <scope>NUCLEOTIDE SEQUENCE [LARGE SCALE GENOMIC DNA]</scope>
    <source>
        <strain evidence="2 3">PKS22-38</strain>
    </source>
</reference>
<evidence type="ECO:0000313" key="3">
    <source>
        <dbReference type="Proteomes" id="UP001335729"/>
    </source>
</evidence>
<name>A0ABU7MNS6_9ACTN</name>
<gene>
    <name evidence="2" type="ORF">V1Y59_00965</name>
</gene>